<dbReference type="GO" id="GO:0016791">
    <property type="term" value="F:phosphatase activity"/>
    <property type="evidence" value="ECO:0007669"/>
    <property type="project" value="TreeGrafter"/>
</dbReference>
<dbReference type="Gene3D" id="3.60.21.10">
    <property type="match status" value="1"/>
</dbReference>
<dbReference type="SUPFAM" id="SSF56300">
    <property type="entry name" value="Metallo-dependent phosphatases"/>
    <property type="match status" value="1"/>
</dbReference>
<reference evidence="3 4" key="1">
    <citation type="submission" date="2019-11" db="EMBL/GenBank/DDBJ databases">
        <title>Comparative genomics of hydrocarbon-degrading Desulfosarcina strains.</title>
        <authorList>
            <person name="Watanabe M."/>
            <person name="Kojima H."/>
            <person name="Fukui M."/>
        </authorList>
    </citation>
    <scope>NUCLEOTIDE SEQUENCE [LARGE SCALE GENOMIC DNA]</scope>
    <source>
        <strain evidence="3 4">28bB2T</strain>
    </source>
</reference>
<comment type="similarity">
    <text evidence="1">Belongs to the metallophosphoesterase superfamily. YfcE family.</text>
</comment>
<sequence>MKMAIISDIHGNYEALLSVTEDIKKSEVDKIICLGDFIGYGPQPEEVAQYLIENDIPCVLGNHENAIMNKEALANFNVDAMISIEITRKLISDKTLEFMSKLPANLIIENMLFVHGTPPDSINTYLNRLSDDELSDIFNNMEQQIAFIGHTHDPLYCCFDGEVCDFKMLYPGINQIDPSMKHIINVGSVGQPRDGNSDAKYVIFDDAEFTVYLRYVKYDIDKTAKLIQERNFPKYNADRLYQNWVEVLH</sequence>
<dbReference type="InterPro" id="IPR029052">
    <property type="entry name" value="Metallo-depent_PP-like"/>
</dbReference>
<dbReference type="KEGG" id="dov:DSCO28_02780"/>
<evidence type="ECO:0000256" key="1">
    <source>
        <dbReference type="ARBA" id="ARBA00008950"/>
    </source>
</evidence>
<dbReference type="AlphaFoldDB" id="A0A5K7ZCJ2"/>
<gene>
    <name evidence="3" type="ORF">DSCO28_02780</name>
</gene>
<dbReference type="PANTHER" id="PTHR42850">
    <property type="entry name" value="METALLOPHOSPHOESTERASE"/>
    <property type="match status" value="1"/>
</dbReference>
<accession>A0A5K7ZCJ2</accession>
<dbReference type="InterPro" id="IPR024654">
    <property type="entry name" value="Calcineurin-like_PHP_lpxH"/>
</dbReference>
<dbReference type="RefSeq" id="WP_155320841.1">
    <property type="nucleotide sequence ID" value="NZ_AP021876.1"/>
</dbReference>
<evidence type="ECO:0000259" key="2">
    <source>
        <dbReference type="Pfam" id="PF12850"/>
    </source>
</evidence>
<dbReference type="Proteomes" id="UP000425960">
    <property type="component" value="Chromosome"/>
</dbReference>
<organism evidence="3 4">
    <name type="scientific">Desulfosarcina ovata subsp. sediminis</name>
    <dbReference type="NCBI Taxonomy" id="885957"/>
    <lineage>
        <taxon>Bacteria</taxon>
        <taxon>Pseudomonadati</taxon>
        <taxon>Thermodesulfobacteriota</taxon>
        <taxon>Desulfobacteria</taxon>
        <taxon>Desulfobacterales</taxon>
        <taxon>Desulfosarcinaceae</taxon>
        <taxon>Desulfosarcina</taxon>
    </lineage>
</organism>
<proteinExistence type="inferred from homology"/>
<dbReference type="EMBL" id="AP021876">
    <property type="protein sequence ID" value="BBO79712.1"/>
    <property type="molecule type" value="Genomic_DNA"/>
</dbReference>
<feature type="domain" description="Calcineurin-like phosphoesterase" evidence="2">
    <location>
        <begin position="1"/>
        <end position="205"/>
    </location>
</feature>
<name>A0A5K7ZCJ2_9BACT</name>
<dbReference type="PANTHER" id="PTHR42850:SF2">
    <property type="entry name" value="BLL5683 PROTEIN"/>
    <property type="match status" value="1"/>
</dbReference>
<dbReference type="GO" id="GO:0005737">
    <property type="term" value="C:cytoplasm"/>
    <property type="evidence" value="ECO:0007669"/>
    <property type="project" value="TreeGrafter"/>
</dbReference>
<evidence type="ECO:0000313" key="4">
    <source>
        <dbReference type="Proteomes" id="UP000425960"/>
    </source>
</evidence>
<dbReference type="InterPro" id="IPR050126">
    <property type="entry name" value="Ap4A_hydrolase"/>
</dbReference>
<dbReference type="InterPro" id="IPR011152">
    <property type="entry name" value="Pesterase_MJ0912"/>
</dbReference>
<dbReference type="Pfam" id="PF12850">
    <property type="entry name" value="Metallophos_2"/>
    <property type="match status" value="1"/>
</dbReference>
<protein>
    <submittedName>
        <fullName evidence="3">Metallophosphatase family protein</fullName>
    </submittedName>
</protein>
<dbReference type="PIRSF" id="PIRSF000883">
    <property type="entry name" value="Pesterase_MJ0912"/>
    <property type="match status" value="1"/>
</dbReference>
<evidence type="ECO:0000313" key="3">
    <source>
        <dbReference type="EMBL" id="BBO79712.1"/>
    </source>
</evidence>